<gene>
    <name evidence="1" type="ORF">Naga_100336g7</name>
</gene>
<keyword evidence="2" id="KW-1185">Reference proteome</keyword>
<proteinExistence type="predicted"/>
<evidence type="ECO:0000313" key="2">
    <source>
        <dbReference type="Proteomes" id="UP000019335"/>
    </source>
</evidence>
<organism evidence="1 2">
    <name type="scientific">Nannochloropsis gaditana</name>
    <dbReference type="NCBI Taxonomy" id="72520"/>
    <lineage>
        <taxon>Eukaryota</taxon>
        <taxon>Sar</taxon>
        <taxon>Stramenopiles</taxon>
        <taxon>Ochrophyta</taxon>
        <taxon>Eustigmatophyceae</taxon>
        <taxon>Eustigmatales</taxon>
        <taxon>Monodopsidaceae</taxon>
        <taxon>Nannochloropsis</taxon>
    </lineage>
</organism>
<comment type="caution">
    <text evidence="1">The sequence shown here is derived from an EMBL/GenBank/DDBJ whole genome shotgun (WGS) entry which is preliminary data.</text>
</comment>
<dbReference type="EMBL" id="AZIL01003045">
    <property type="protein sequence ID" value="EWM20474.1"/>
    <property type="molecule type" value="Genomic_DNA"/>
</dbReference>
<evidence type="ECO:0000313" key="1">
    <source>
        <dbReference type="EMBL" id="EWM20473.1"/>
    </source>
</evidence>
<reference evidence="1 2" key="1">
    <citation type="journal article" date="2014" name="Mol. Plant">
        <title>Chromosome Scale Genome Assembly and Transcriptome Profiling of Nannochloropsis gaditana in Nitrogen Depletion.</title>
        <authorList>
            <person name="Corteggiani Carpinelli E."/>
            <person name="Telatin A."/>
            <person name="Vitulo N."/>
            <person name="Forcato C."/>
            <person name="D'Angelo M."/>
            <person name="Schiavon R."/>
            <person name="Vezzi A."/>
            <person name="Giacometti G.M."/>
            <person name="Morosinotto T."/>
            <person name="Valle G."/>
        </authorList>
    </citation>
    <scope>NUCLEOTIDE SEQUENCE [LARGE SCALE GENOMIC DNA]</scope>
    <source>
        <strain evidence="1 2">B-31</strain>
    </source>
</reference>
<sequence>MIFIIPTYVIIMNNPLMASPEPWYIDPTRPRALEAALALLGVQVEYLTRFTADEVNTLVVRTGLTHIPSNNSGAGTCEGGLAFVMLTRLAHPLTGKNMQDLFRADRTQIARWTNACLGCLHPTLTILGRYASPK</sequence>
<dbReference type="AlphaFoldDB" id="W7TAH1"/>
<protein>
    <submittedName>
        <fullName evidence="1">Uncharacterized protein</fullName>
    </submittedName>
</protein>
<name>W7TAH1_9STRA</name>
<dbReference type="EMBL" id="AZIL01003045">
    <property type="protein sequence ID" value="EWM20473.1"/>
    <property type="molecule type" value="Genomic_DNA"/>
</dbReference>
<accession>W7TAH1</accession>
<dbReference type="Proteomes" id="UP000019335">
    <property type="component" value="Unassembled WGS sequence"/>
</dbReference>
<dbReference type="EMBL" id="AZIL01003045">
    <property type="protein sequence ID" value="EWM20472.1"/>
    <property type="molecule type" value="Genomic_DNA"/>
</dbReference>
<dbReference type="EMBL" id="AZIL01003045">
    <property type="protein sequence ID" value="EWM20475.1"/>
    <property type="molecule type" value="Genomic_DNA"/>
</dbReference>